<keyword evidence="6" id="KW-0493">Microtubule</keyword>
<sequence length="232" mass="25098">MSNNESGKQRPVKLGTLQKPENHVLQTKSSRSASLSPKRVVNGVGFTLASKPKMRSASQVRVPPKKVEIGIAPPPNIAEVKSRIGSMDNVKHKPQGGNVKVETQKLDWSANSRVGSMQNANYRPGGGEKKIMTQKVLISAQSKIGSLDNATHKPGGGNVKVESRKLDFKEKARSKVGSMDNVKHVPGGGNIQIFDQKYATSCTKTKRISSPCSDTSNEKRSLPQTPTTQTEQ</sequence>
<feature type="region of interest" description="Disordered" evidence="7">
    <location>
        <begin position="1"/>
        <end position="38"/>
    </location>
</feature>
<feature type="compositionally biased region" description="Polar residues" evidence="7">
    <location>
        <begin position="24"/>
        <end position="35"/>
    </location>
</feature>
<dbReference type="PROSITE" id="PS00229">
    <property type="entry name" value="TAU_MAP_1"/>
    <property type="match status" value="1"/>
</dbReference>
<dbReference type="GO" id="GO:0000226">
    <property type="term" value="P:microtubule cytoskeleton organization"/>
    <property type="evidence" value="ECO:0007669"/>
    <property type="project" value="TreeGrafter"/>
</dbReference>
<dbReference type="Proteomes" id="UP000594260">
    <property type="component" value="Unplaced"/>
</dbReference>
<dbReference type="InterPro" id="IPR001084">
    <property type="entry name" value="MAP_tubulin-bd_rpt"/>
</dbReference>
<dbReference type="PROSITE" id="PS51491">
    <property type="entry name" value="TAU_MAP_2"/>
    <property type="match status" value="3"/>
</dbReference>
<evidence type="ECO:0000256" key="2">
    <source>
        <dbReference type="ARBA" id="ARBA00022490"/>
    </source>
</evidence>
<comment type="subcellular location">
    <subcellularLocation>
        <location evidence="1 6">Cytoplasm</location>
        <location evidence="1 6">Cytoskeleton</location>
    </subcellularLocation>
</comment>
<dbReference type="PANTHER" id="PTHR11501">
    <property type="entry name" value="MICROTUBULE-ASSOCIATED PROTEIN"/>
    <property type="match status" value="1"/>
</dbReference>
<dbReference type="EnsemblMetazoa" id="XM_022810504">
    <property type="protein sequence ID" value="XP_022666239"/>
    <property type="gene ID" value="LOC111252494"/>
</dbReference>
<dbReference type="InterPro" id="IPR027324">
    <property type="entry name" value="MAP2/MAP4/Tau"/>
</dbReference>
<keyword evidence="2 6" id="KW-0963">Cytoplasm</keyword>
<feature type="compositionally biased region" description="Polar residues" evidence="7">
    <location>
        <begin position="204"/>
        <end position="215"/>
    </location>
</feature>
<name>A0A7M7MCI3_VARDE</name>
<evidence type="ECO:0000256" key="7">
    <source>
        <dbReference type="SAM" id="MobiDB-lite"/>
    </source>
</evidence>
<dbReference type="GeneID" id="111252494"/>
<feature type="region of interest" description="Disordered" evidence="7">
    <location>
        <begin position="204"/>
        <end position="232"/>
    </location>
</feature>
<evidence type="ECO:0000256" key="4">
    <source>
        <dbReference type="ARBA" id="ARBA00022737"/>
    </source>
</evidence>
<organism evidence="8 9">
    <name type="scientific">Varroa destructor</name>
    <name type="common">Honeybee mite</name>
    <dbReference type="NCBI Taxonomy" id="109461"/>
    <lineage>
        <taxon>Eukaryota</taxon>
        <taxon>Metazoa</taxon>
        <taxon>Ecdysozoa</taxon>
        <taxon>Arthropoda</taxon>
        <taxon>Chelicerata</taxon>
        <taxon>Arachnida</taxon>
        <taxon>Acari</taxon>
        <taxon>Parasitiformes</taxon>
        <taxon>Mesostigmata</taxon>
        <taxon>Gamasina</taxon>
        <taxon>Dermanyssoidea</taxon>
        <taxon>Varroidae</taxon>
        <taxon>Varroa</taxon>
    </lineage>
</organism>
<reference evidence="8" key="1">
    <citation type="submission" date="2021-01" db="UniProtKB">
        <authorList>
            <consortium name="EnsemblMetazoa"/>
        </authorList>
    </citation>
    <scope>IDENTIFICATION</scope>
</reference>
<dbReference type="GO" id="GO:0031175">
    <property type="term" value="P:neuron projection development"/>
    <property type="evidence" value="ECO:0007669"/>
    <property type="project" value="TreeGrafter"/>
</dbReference>
<dbReference type="GO" id="GO:0005874">
    <property type="term" value="C:microtubule"/>
    <property type="evidence" value="ECO:0007669"/>
    <property type="project" value="UniProtKB-KW"/>
</dbReference>
<dbReference type="Pfam" id="PF00418">
    <property type="entry name" value="Tubulin-binding"/>
    <property type="match status" value="4"/>
</dbReference>
<dbReference type="OMA" id="LMAHESN"/>
<dbReference type="GO" id="GO:0043005">
    <property type="term" value="C:neuron projection"/>
    <property type="evidence" value="ECO:0007669"/>
    <property type="project" value="TreeGrafter"/>
</dbReference>
<evidence type="ECO:0000256" key="1">
    <source>
        <dbReference type="ARBA" id="ARBA00004245"/>
    </source>
</evidence>
<keyword evidence="4" id="KW-0677">Repeat</keyword>
<protein>
    <recommendedName>
        <fullName evidence="6">Microtubule-associated protein</fullName>
    </recommendedName>
</protein>
<keyword evidence="5 6" id="KW-0206">Cytoskeleton</keyword>
<evidence type="ECO:0000256" key="3">
    <source>
        <dbReference type="ARBA" id="ARBA00022553"/>
    </source>
</evidence>
<keyword evidence="3" id="KW-0597">Phosphoprotein</keyword>
<feature type="region of interest" description="Disordered" evidence="7">
    <location>
        <begin position="170"/>
        <end position="190"/>
    </location>
</feature>
<evidence type="ECO:0000313" key="8">
    <source>
        <dbReference type="EnsemblMetazoa" id="XP_022666239"/>
    </source>
</evidence>
<evidence type="ECO:0000256" key="6">
    <source>
        <dbReference type="RuleBase" id="RU000686"/>
    </source>
</evidence>
<keyword evidence="9" id="KW-1185">Reference proteome</keyword>
<evidence type="ECO:0000313" key="9">
    <source>
        <dbReference type="Proteomes" id="UP000594260"/>
    </source>
</evidence>
<dbReference type="RefSeq" id="XP_022666239.1">
    <property type="nucleotide sequence ID" value="XM_022810504.1"/>
</dbReference>
<feature type="compositionally biased region" description="Polar residues" evidence="7">
    <location>
        <begin position="222"/>
        <end position="232"/>
    </location>
</feature>
<dbReference type="GO" id="GO:0008017">
    <property type="term" value="F:microtubule binding"/>
    <property type="evidence" value="ECO:0007669"/>
    <property type="project" value="InterPro"/>
</dbReference>
<proteinExistence type="predicted"/>
<dbReference type="PANTHER" id="PTHR11501:SF18">
    <property type="entry name" value="MICROTUBULE-ASSOCIATED PROTEIN"/>
    <property type="match status" value="1"/>
</dbReference>
<accession>A0A7M7MCI3</accession>
<feature type="region of interest" description="Disordered" evidence="7">
    <location>
        <begin position="53"/>
        <end position="74"/>
    </location>
</feature>
<dbReference type="AlphaFoldDB" id="A0A7M7MCI3"/>
<evidence type="ECO:0000256" key="5">
    <source>
        <dbReference type="ARBA" id="ARBA00023212"/>
    </source>
</evidence>